<keyword evidence="1" id="KW-0175">Coiled coil</keyword>
<proteinExistence type="predicted"/>
<reference evidence="2 3" key="1">
    <citation type="submission" date="2019-07" db="EMBL/GenBank/DDBJ databases">
        <title>Complete Genome Sequence of Leptotrichia trevisanii Strain JMUB3870.</title>
        <authorList>
            <person name="Watanabe S."/>
            <person name="Cui L."/>
        </authorList>
    </citation>
    <scope>NUCLEOTIDE SEQUENCE [LARGE SCALE GENOMIC DNA]</scope>
    <source>
        <strain evidence="2 3">JMUB3870</strain>
    </source>
</reference>
<keyword evidence="3" id="KW-1185">Reference proteome</keyword>
<name>A0A510JZX7_9FUSO</name>
<sequence>MLDWKNWEYVDSCIENKNEKVLTAEEAIKEFEKEYEKSRDDDEYVRGDTLTIIKRMKDKNEKIYKVLGKSLCVKAIKGLIMIEVFDDHDSIEYYHYINPNAPFGSLNFPNEIAYHDHHGLPLFFFTKDKEIAYRAIRNFINNKGDTNEVREIYKLETWDDYYEDEDIPFDVLEVLESIKNNNEIDKNYLIWCLIEKVDKNEIIREVVYEKIEKYLKENDINKLRFLDGENLNNVEILNYLKEYLITENYMNPKERLKRKKKVESFEEKGVEWKDKEKFLEKNETPKSEEIFFKKPKKPIEQTYDSIRDWLLPLLRKDDKIIFPKEEFLERIKLFDEAEKLRTFNVIKSAVEHDGYCVKFKEAKTIEGYEVIKAFGEMLGIAVEEEVVEKVEEKEVEIEEGKKLTPQQLRKKYFLKRMKGGDK</sequence>
<dbReference type="EMBL" id="AP019831">
    <property type="protein sequence ID" value="BBM44764.1"/>
    <property type="molecule type" value="Genomic_DNA"/>
</dbReference>
<dbReference type="RefSeq" id="WP_173020650.1">
    <property type="nucleotide sequence ID" value="NZ_AP019831.1"/>
</dbReference>
<dbReference type="Proteomes" id="UP000422644">
    <property type="component" value="Chromosome"/>
</dbReference>
<accession>A0A510JZX7</accession>
<organism evidence="2 3">
    <name type="scientific">Leptotrichia trevisanii</name>
    <dbReference type="NCBI Taxonomy" id="109328"/>
    <lineage>
        <taxon>Bacteria</taxon>
        <taxon>Fusobacteriati</taxon>
        <taxon>Fusobacteriota</taxon>
        <taxon>Fusobacteriia</taxon>
        <taxon>Fusobacteriales</taxon>
        <taxon>Leptotrichiaceae</taxon>
        <taxon>Leptotrichia</taxon>
    </lineage>
</organism>
<gene>
    <name evidence="2" type="ORF">JMUB3870_0882</name>
</gene>
<evidence type="ECO:0000256" key="1">
    <source>
        <dbReference type="SAM" id="Coils"/>
    </source>
</evidence>
<evidence type="ECO:0000313" key="3">
    <source>
        <dbReference type="Proteomes" id="UP000422644"/>
    </source>
</evidence>
<protein>
    <submittedName>
        <fullName evidence="2">Uncharacterized protein</fullName>
    </submittedName>
</protein>
<dbReference type="AlphaFoldDB" id="A0A510JZX7"/>
<feature type="coiled-coil region" evidence="1">
    <location>
        <begin position="14"/>
        <end position="41"/>
    </location>
</feature>
<evidence type="ECO:0000313" key="2">
    <source>
        <dbReference type="EMBL" id="BBM44764.1"/>
    </source>
</evidence>